<comment type="caution">
    <text evidence="2">The sequence shown here is derived from an EMBL/GenBank/DDBJ whole genome shotgun (WGS) entry which is preliminary data.</text>
</comment>
<dbReference type="AlphaFoldDB" id="A0A1V6TBB2"/>
<dbReference type="OrthoDB" id="5372734at2759"/>
<feature type="compositionally biased region" description="Basic residues" evidence="1">
    <location>
        <begin position="164"/>
        <end position="176"/>
    </location>
</feature>
<evidence type="ECO:0000313" key="2">
    <source>
        <dbReference type="EMBL" id="OQE22893.1"/>
    </source>
</evidence>
<feature type="region of interest" description="Disordered" evidence="1">
    <location>
        <begin position="237"/>
        <end position="386"/>
    </location>
</feature>
<gene>
    <name evidence="2" type="ORF">PENFLA_c012G01157</name>
</gene>
<accession>A0A1V6TBB2</accession>
<sequence>MRCRSEETPRLMLAGLPSSIMHDQSDLPLCHVNWASLFCLRYTSLYSIYFRSSLVIHLTNISSTPLPLDLFQLFFGIHSNMSDDDEYYEFEDDYMYEDLGPDMVDDLAASSHYEAALYEDPGIDVEDYFSDWDYYSDDYHDDDATVDQSAERKKRTEIAATAPRRTKTSSRPKSHTAKIPPTKSPLVPDIASFQGVVWKTPALDRDQDVAILYEPDTGEKVALLENWREVFKSAQPALDKSRLKKRQVVESKPVDPSLADDEMFAGDGAHGQTDSSDEMSDVNSPNTSGVDAGDTGDASNTTPDPDPDSVRSLKLSSPPKVVIPLKRGSKRKVVAQKYDTDEDTEAPRPKRVALRKGGRDGGTKRGDGATKRGAAPPVRRSARQKK</sequence>
<dbReference type="Proteomes" id="UP000191342">
    <property type="component" value="Unassembled WGS sequence"/>
</dbReference>
<dbReference type="EMBL" id="MLQL01000012">
    <property type="protein sequence ID" value="OQE22893.1"/>
    <property type="molecule type" value="Genomic_DNA"/>
</dbReference>
<dbReference type="STRING" id="254877.A0A1V6TBB2"/>
<evidence type="ECO:0000256" key="1">
    <source>
        <dbReference type="SAM" id="MobiDB-lite"/>
    </source>
</evidence>
<feature type="region of interest" description="Disordered" evidence="1">
    <location>
        <begin position="144"/>
        <end position="185"/>
    </location>
</feature>
<feature type="compositionally biased region" description="Basic and acidic residues" evidence="1">
    <location>
        <begin position="357"/>
        <end position="370"/>
    </location>
</feature>
<name>A0A1V6TBB2_9EURO</name>
<evidence type="ECO:0000313" key="3">
    <source>
        <dbReference type="Proteomes" id="UP000191342"/>
    </source>
</evidence>
<reference evidence="3" key="1">
    <citation type="journal article" date="2017" name="Nat. Microbiol.">
        <title>Global analysis of biosynthetic gene clusters reveals vast potential of secondary metabolite production in Penicillium species.</title>
        <authorList>
            <person name="Nielsen J.C."/>
            <person name="Grijseels S."/>
            <person name="Prigent S."/>
            <person name="Ji B."/>
            <person name="Dainat J."/>
            <person name="Nielsen K.F."/>
            <person name="Frisvad J.C."/>
            <person name="Workman M."/>
            <person name="Nielsen J."/>
        </authorList>
    </citation>
    <scope>NUCLEOTIDE SEQUENCE [LARGE SCALE GENOMIC DNA]</scope>
    <source>
        <strain evidence="3">IBT 14082</strain>
    </source>
</reference>
<proteinExistence type="predicted"/>
<protein>
    <submittedName>
        <fullName evidence="2">Uncharacterized protein</fullName>
    </submittedName>
</protein>
<keyword evidence="3" id="KW-1185">Reference proteome</keyword>
<organism evidence="2 3">
    <name type="scientific">Penicillium flavigenum</name>
    <dbReference type="NCBI Taxonomy" id="254877"/>
    <lineage>
        <taxon>Eukaryota</taxon>
        <taxon>Fungi</taxon>
        <taxon>Dikarya</taxon>
        <taxon>Ascomycota</taxon>
        <taxon>Pezizomycotina</taxon>
        <taxon>Eurotiomycetes</taxon>
        <taxon>Eurotiomycetidae</taxon>
        <taxon>Eurotiales</taxon>
        <taxon>Aspergillaceae</taxon>
        <taxon>Penicillium</taxon>
    </lineage>
</organism>